<sequence>MEGKAIKILKFFQAWLLGIIFVCAWLCLLVLTLLPFILVGIGFIGSVTGAILALLVLSLLVGISCDWADELWSKFS</sequence>
<feature type="transmembrane region" description="Helical" evidence="1">
    <location>
        <begin position="12"/>
        <end position="37"/>
    </location>
</feature>
<keyword evidence="3" id="KW-1185">Reference proteome</keyword>
<protein>
    <submittedName>
        <fullName evidence="2">Uncharacterized protein</fullName>
    </submittedName>
</protein>
<name>A0ABT9WNR2_9BACI</name>
<proteinExistence type="predicted"/>
<dbReference type="EMBL" id="JAUSTT010000001">
    <property type="protein sequence ID" value="MDQ0174420.1"/>
    <property type="molecule type" value="Genomic_DNA"/>
</dbReference>
<evidence type="ECO:0000313" key="3">
    <source>
        <dbReference type="Proteomes" id="UP001223586"/>
    </source>
</evidence>
<keyword evidence="1" id="KW-0472">Membrane</keyword>
<feature type="transmembrane region" description="Helical" evidence="1">
    <location>
        <begin position="43"/>
        <end position="65"/>
    </location>
</feature>
<accession>A0ABT9WNR2</accession>
<gene>
    <name evidence="2" type="ORF">J2S08_000251</name>
</gene>
<keyword evidence="1" id="KW-1133">Transmembrane helix</keyword>
<keyword evidence="1" id="KW-0812">Transmembrane</keyword>
<dbReference type="Proteomes" id="UP001223586">
    <property type="component" value="Unassembled WGS sequence"/>
</dbReference>
<evidence type="ECO:0000313" key="2">
    <source>
        <dbReference type="EMBL" id="MDQ0174420.1"/>
    </source>
</evidence>
<organism evidence="2 3">
    <name type="scientific">Bacillus chungangensis</name>
    <dbReference type="NCBI Taxonomy" id="587633"/>
    <lineage>
        <taxon>Bacteria</taxon>
        <taxon>Bacillati</taxon>
        <taxon>Bacillota</taxon>
        <taxon>Bacilli</taxon>
        <taxon>Bacillales</taxon>
        <taxon>Bacillaceae</taxon>
        <taxon>Bacillus</taxon>
    </lineage>
</organism>
<comment type="caution">
    <text evidence="2">The sequence shown here is derived from an EMBL/GenBank/DDBJ whole genome shotgun (WGS) entry which is preliminary data.</text>
</comment>
<reference evidence="2 3" key="1">
    <citation type="submission" date="2023-07" db="EMBL/GenBank/DDBJ databases">
        <title>Genomic Encyclopedia of Type Strains, Phase IV (KMG-IV): sequencing the most valuable type-strain genomes for metagenomic binning, comparative biology and taxonomic classification.</title>
        <authorList>
            <person name="Goeker M."/>
        </authorList>
    </citation>
    <scope>NUCLEOTIDE SEQUENCE [LARGE SCALE GENOMIC DNA]</scope>
    <source>
        <strain evidence="2 3">DSM 23837</strain>
    </source>
</reference>
<evidence type="ECO:0000256" key="1">
    <source>
        <dbReference type="SAM" id="Phobius"/>
    </source>
</evidence>